<keyword evidence="5" id="KW-0805">Transcription regulation</keyword>
<feature type="domain" description="Polycomb protein VEFS-Box" evidence="7">
    <location>
        <begin position="373"/>
        <end position="480"/>
    </location>
</feature>
<dbReference type="STRING" id="1076935.U4LL06"/>
<organism evidence="8 9">
    <name type="scientific">Pyronema omphalodes (strain CBS 100304)</name>
    <name type="common">Pyronema confluens</name>
    <dbReference type="NCBI Taxonomy" id="1076935"/>
    <lineage>
        <taxon>Eukaryota</taxon>
        <taxon>Fungi</taxon>
        <taxon>Dikarya</taxon>
        <taxon>Ascomycota</taxon>
        <taxon>Pezizomycotina</taxon>
        <taxon>Pezizomycetes</taxon>
        <taxon>Pezizales</taxon>
        <taxon>Pyronemataceae</taxon>
        <taxon>Pyronema</taxon>
    </lineage>
</organism>
<evidence type="ECO:0000256" key="4">
    <source>
        <dbReference type="ARBA" id="ARBA00022833"/>
    </source>
</evidence>
<evidence type="ECO:0000256" key="1">
    <source>
        <dbReference type="ARBA" id="ARBA00007416"/>
    </source>
</evidence>
<dbReference type="OMA" id="HELEFRT"/>
<dbReference type="Pfam" id="PF09733">
    <property type="entry name" value="VEFS-Box"/>
    <property type="match status" value="1"/>
</dbReference>
<dbReference type="EMBL" id="HF935890">
    <property type="protein sequence ID" value="CCX32623.1"/>
    <property type="molecule type" value="Genomic_DNA"/>
</dbReference>
<protein>
    <submittedName>
        <fullName evidence="8">Similar to Polycomb protein Su(Z)12 acc. no. Q9NJG9</fullName>
    </submittedName>
</protein>
<evidence type="ECO:0000313" key="9">
    <source>
        <dbReference type="Proteomes" id="UP000018144"/>
    </source>
</evidence>
<evidence type="ECO:0000313" key="8">
    <source>
        <dbReference type="EMBL" id="CCX32623.1"/>
    </source>
</evidence>
<keyword evidence="4" id="KW-0862">Zinc</keyword>
<name>U4LL06_PYROM</name>
<keyword evidence="9" id="KW-1185">Reference proteome</keyword>
<dbReference type="OrthoDB" id="166746at2759"/>
<evidence type="ECO:0000259" key="7">
    <source>
        <dbReference type="Pfam" id="PF09733"/>
    </source>
</evidence>
<evidence type="ECO:0000256" key="2">
    <source>
        <dbReference type="ARBA" id="ARBA00022723"/>
    </source>
</evidence>
<sequence>MPLDGYTVTITPMKLRTVKPRLNGKSGGAAAAAEDSIDIRCLATLKVWYLKDDLSSKQHADDSQVLFRQMRRCCILSCGTGKYAAINMVHGGFEIDSTDFIVATRLSFAQTYRYELSLMQVDQTAPWPPMILEGSAKQRLGSIPLVARWNRNWNDSSSCIASVYFDLPEGSQKNARLILKIQNNGSFPNSTSRPDKIYPSITKAQRSTSISDLRVALEYTLFAPVERFGKANMKGQASYVVNGYACFLCDGYRFKALDYLKFHFRDIHPRLSFKVCPGRKFKPLPSVESKDNGLSADIVIDVFVDLADEDEEDLLQKVFTMIKPLDHKTVVRGAGAARIRTQSKVDWENLPMLPERPRQRHKVPKPLHTTKTSKVYVSTRSRRYIQPGEVLSDSDADDNDFWIQREHEAALDDFGDVSPLEKAFMKLWDAHFMKEQLPGNVFLASAIYRFTKLNKERLGSDLFVEFTKKLVDLIRSRAIDTTVYWEAISYVKGSPENWSSHGKVPYKIGLAPGYEPRPAVKAEPVGSFDRIRIDDDIQMMVRKEVNQGNQAKKDKEAEPVKQSHQMHCLWDCKKMFNLRQMVRCKDRRREKRKVLKLSL</sequence>
<reference evidence="8 9" key="1">
    <citation type="journal article" date="2013" name="PLoS Genet.">
        <title>The genome and development-dependent transcriptomes of Pyronema confluens: a window into fungal evolution.</title>
        <authorList>
            <person name="Traeger S."/>
            <person name="Altegoer F."/>
            <person name="Freitag M."/>
            <person name="Gabaldon T."/>
            <person name="Kempken F."/>
            <person name="Kumar A."/>
            <person name="Marcet-Houben M."/>
            <person name="Poggeler S."/>
            <person name="Stajich J.E."/>
            <person name="Nowrousian M."/>
        </authorList>
    </citation>
    <scope>NUCLEOTIDE SEQUENCE [LARGE SCALE GENOMIC DNA]</scope>
    <source>
        <strain evidence="9">CBS 100304</strain>
        <tissue evidence="8">Vegetative mycelium</tissue>
    </source>
</reference>
<proteinExistence type="inferred from homology"/>
<evidence type="ECO:0000256" key="6">
    <source>
        <dbReference type="ARBA" id="ARBA00023163"/>
    </source>
</evidence>
<evidence type="ECO:0000256" key="5">
    <source>
        <dbReference type="ARBA" id="ARBA00023015"/>
    </source>
</evidence>
<keyword evidence="2" id="KW-0479">Metal-binding</keyword>
<evidence type="ECO:0000256" key="3">
    <source>
        <dbReference type="ARBA" id="ARBA00022771"/>
    </source>
</evidence>
<dbReference type="InterPro" id="IPR019135">
    <property type="entry name" value="Polycomb_protein_VEFS-Box"/>
</dbReference>
<keyword evidence="6" id="KW-0804">Transcription</keyword>
<comment type="similarity">
    <text evidence="1">Belongs to the VEFS (VRN2-EMF2-FIS2-SU(Z)12) family.</text>
</comment>
<dbReference type="Proteomes" id="UP000018144">
    <property type="component" value="Unassembled WGS sequence"/>
</dbReference>
<accession>U4LL06</accession>
<keyword evidence="3" id="KW-0863">Zinc-finger</keyword>
<dbReference type="CDD" id="cd21552">
    <property type="entry name" value="VEFS-box_ctSUZ12-like"/>
    <property type="match status" value="1"/>
</dbReference>
<dbReference type="AlphaFoldDB" id="U4LL06"/>
<dbReference type="GO" id="GO:0008270">
    <property type="term" value="F:zinc ion binding"/>
    <property type="evidence" value="ECO:0007669"/>
    <property type="project" value="UniProtKB-KW"/>
</dbReference>
<gene>
    <name evidence="8" type="ORF">PCON_13463</name>
</gene>